<proteinExistence type="predicted"/>
<dbReference type="EMBL" id="LZZI01000023">
    <property type="protein sequence ID" value="OOM62495.1"/>
    <property type="molecule type" value="Genomic_DNA"/>
</dbReference>
<sequence>MIIKLIRDYDEDKWRLAARTTITLLYLKIKIGLFKQEYKDANFIKDPIKISFRN</sequence>
<evidence type="ECO:0000313" key="1">
    <source>
        <dbReference type="EMBL" id="OOM62495.1"/>
    </source>
</evidence>
<protein>
    <submittedName>
        <fullName evidence="1">Uncharacterized protein</fullName>
    </submittedName>
</protein>
<dbReference type="AlphaFoldDB" id="A0A1S8SBB6"/>
<comment type="caution">
    <text evidence="1">The sequence shown here is derived from an EMBL/GenBank/DDBJ whole genome shotgun (WGS) entry which is preliminary data.</text>
</comment>
<dbReference type="Proteomes" id="UP000190973">
    <property type="component" value="Unassembled WGS sequence"/>
</dbReference>
<evidence type="ECO:0000313" key="2">
    <source>
        <dbReference type="Proteomes" id="UP000190973"/>
    </source>
</evidence>
<gene>
    <name evidence="1" type="ORF">CLBCK_17620</name>
</gene>
<dbReference type="RefSeq" id="WP_173714990.1">
    <property type="nucleotide sequence ID" value="NZ_JABTAE010000001.1"/>
</dbReference>
<accession>A0A1S8SBB6</accession>
<organism evidence="1 2">
    <name type="scientific">Clostridium beijerinckii</name>
    <name type="common">Clostridium MP</name>
    <dbReference type="NCBI Taxonomy" id="1520"/>
    <lineage>
        <taxon>Bacteria</taxon>
        <taxon>Bacillati</taxon>
        <taxon>Bacillota</taxon>
        <taxon>Clostridia</taxon>
        <taxon>Eubacteriales</taxon>
        <taxon>Clostridiaceae</taxon>
        <taxon>Clostridium</taxon>
    </lineage>
</organism>
<reference evidence="1 2" key="1">
    <citation type="submission" date="2016-05" db="EMBL/GenBank/DDBJ databases">
        <title>Microbial solvent formation.</title>
        <authorList>
            <person name="Poehlein A."/>
            <person name="Montoya Solano J.D."/>
            <person name="Flitsch S."/>
            <person name="Krabben P."/>
            <person name="Duerre P."/>
            <person name="Daniel R."/>
        </authorList>
    </citation>
    <scope>NUCLEOTIDE SEQUENCE [LARGE SCALE GENOMIC DNA]</scope>
    <source>
        <strain evidence="1 2">DSM 53</strain>
    </source>
</reference>
<name>A0A1S8SBB6_CLOBE</name>